<feature type="transmembrane region" description="Helical" evidence="1">
    <location>
        <begin position="21"/>
        <end position="39"/>
    </location>
</feature>
<keyword evidence="1" id="KW-1133">Transmembrane helix</keyword>
<keyword evidence="3" id="KW-1185">Reference proteome</keyword>
<reference evidence="2 3" key="1">
    <citation type="submission" date="2024-09" db="EMBL/GenBank/DDBJ databases">
        <authorList>
            <person name="Sun Q."/>
            <person name="Mori K."/>
        </authorList>
    </citation>
    <scope>NUCLEOTIDE SEQUENCE [LARGE SCALE GENOMIC DNA]</scope>
    <source>
        <strain evidence="2 3">TBRC 4938</strain>
    </source>
</reference>
<proteinExistence type="predicted"/>
<name>A0ABV6ANI3_9HYPH</name>
<organism evidence="2 3">
    <name type="scientific">Rhizobium puerariae</name>
    <dbReference type="NCBI Taxonomy" id="1585791"/>
    <lineage>
        <taxon>Bacteria</taxon>
        <taxon>Pseudomonadati</taxon>
        <taxon>Pseudomonadota</taxon>
        <taxon>Alphaproteobacteria</taxon>
        <taxon>Hyphomicrobiales</taxon>
        <taxon>Rhizobiaceae</taxon>
        <taxon>Rhizobium/Agrobacterium group</taxon>
        <taxon>Rhizobium</taxon>
    </lineage>
</organism>
<evidence type="ECO:0000313" key="2">
    <source>
        <dbReference type="EMBL" id="MFB9952176.1"/>
    </source>
</evidence>
<accession>A0ABV6ANI3</accession>
<dbReference type="RefSeq" id="WP_377264991.1">
    <property type="nucleotide sequence ID" value="NZ_JBHMAA010000032.1"/>
</dbReference>
<protein>
    <recommendedName>
        <fullName evidence="4">Transmembrane protein PGPGW</fullName>
    </recommendedName>
</protein>
<sequence length="89" mass="10254">MDPRSGKLALGNWQIPMPRSRIGRIGVGFSLMVGGTLGFLPVLGFWMLPLGLLVLSHDLSFVRRQRRRTTIWWARRRARKADRAQRGRK</sequence>
<keyword evidence="1" id="KW-0472">Membrane</keyword>
<dbReference type="EMBL" id="JBHMAA010000032">
    <property type="protein sequence ID" value="MFB9952176.1"/>
    <property type="molecule type" value="Genomic_DNA"/>
</dbReference>
<evidence type="ECO:0000313" key="3">
    <source>
        <dbReference type="Proteomes" id="UP001589692"/>
    </source>
</evidence>
<keyword evidence="1" id="KW-0812">Transmembrane</keyword>
<comment type="caution">
    <text evidence="2">The sequence shown here is derived from an EMBL/GenBank/DDBJ whole genome shotgun (WGS) entry which is preliminary data.</text>
</comment>
<evidence type="ECO:0000256" key="1">
    <source>
        <dbReference type="SAM" id="Phobius"/>
    </source>
</evidence>
<gene>
    <name evidence="2" type="ORF">ACFFP0_25305</name>
</gene>
<dbReference type="Proteomes" id="UP001589692">
    <property type="component" value="Unassembled WGS sequence"/>
</dbReference>
<evidence type="ECO:0008006" key="4">
    <source>
        <dbReference type="Google" id="ProtNLM"/>
    </source>
</evidence>